<dbReference type="PROSITE" id="PS50221">
    <property type="entry name" value="GAIN_B"/>
    <property type="match status" value="1"/>
</dbReference>
<dbReference type="SMART" id="SM00409">
    <property type="entry name" value="IG"/>
    <property type="match status" value="1"/>
</dbReference>
<feature type="compositionally biased region" description="Basic and acidic residues" evidence="8">
    <location>
        <begin position="606"/>
        <end position="615"/>
    </location>
</feature>
<dbReference type="InterPro" id="IPR007110">
    <property type="entry name" value="Ig-like_dom"/>
</dbReference>
<organism evidence="14 15">
    <name type="scientific">Saccoglossus kowalevskii</name>
    <name type="common">Acorn worm</name>
    <dbReference type="NCBI Taxonomy" id="10224"/>
    <lineage>
        <taxon>Eukaryota</taxon>
        <taxon>Metazoa</taxon>
        <taxon>Hemichordata</taxon>
        <taxon>Enteropneusta</taxon>
        <taxon>Harrimaniidae</taxon>
        <taxon>Saccoglossus</taxon>
    </lineage>
</organism>
<evidence type="ECO:0000256" key="6">
    <source>
        <dbReference type="ARBA" id="ARBA00023136"/>
    </source>
</evidence>
<feature type="transmembrane region" description="Helical" evidence="9">
    <location>
        <begin position="1379"/>
        <end position="1400"/>
    </location>
</feature>
<dbReference type="Pfam" id="PF13895">
    <property type="entry name" value="Ig_2"/>
    <property type="match status" value="1"/>
</dbReference>
<dbReference type="Pfam" id="PF00002">
    <property type="entry name" value="7tm_2"/>
    <property type="match status" value="1"/>
</dbReference>
<keyword evidence="3 9" id="KW-0812">Transmembrane</keyword>
<dbReference type="GeneID" id="102803475"/>
<gene>
    <name evidence="15" type="primary">LOC102803475</name>
</gene>
<evidence type="ECO:0000259" key="12">
    <source>
        <dbReference type="PROSITE" id="PS50261"/>
    </source>
</evidence>
<evidence type="ECO:0000256" key="10">
    <source>
        <dbReference type="SAM" id="SignalP"/>
    </source>
</evidence>
<keyword evidence="7" id="KW-1015">Disulfide bond</keyword>
<evidence type="ECO:0000259" key="13">
    <source>
        <dbReference type="PROSITE" id="PS50835"/>
    </source>
</evidence>
<dbReference type="Proteomes" id="UP000694865">
    <property type="component" value="Unplaced"/>
</dbReference>
<dbReference type="InterPro" id="IPR057244">
    <property type="entry name" value="GAIN_B"/>
</dbReference>
<dbReference type="InterPro" id="IPR017981">
    <property type="entry name" value="GPCR_2-like_7TM"/>
</dbReference>
<dbReference type="PROSITE" id="PS50261">
    <property type="entry name" value="G_PROTEIN_RECEP_F2_4"/>
    <property type="match status" value="1"/>
</dbReference>
<dbReference type="SUPFAM" id="SSF81321">
    <property type="entry name" value="Family A G protein-coupled receptor-like"/>
    <property type="match status" value="1"/>
</dbReference>
<evidence type="ECO:0000256" key="1">
    <source>
        <dbReference type="ARBA" id="ARBA00004141"/>
    </source>
</evidence>
<feature type="region of interest" description="Disordered" evidence="8">
    <location>
        <begin position="587"/>
        <end position="617"/>
    </location>
</feature>
<dbReference type="PROSITE" id="PS00650">
    <property type="entry name" value="G_PROTEIN_RECEP_F2_2"/>
    <property type="match status" value="1"/>
</dbReference>
<feature type="domain" description="G-protein coupled receptors family 2 profile 2" evidence="12">
    <location>
        <begin position="1186"/>
        <end position="1430"/>
    </location>
</feature>
<dbReference type="InterPro" id="IPR003598">
    <property type="entry name" value="Ig_sub2"/>
</dbReference>
<dbReference type="Gene3D" id="2.60.220.50">
    <property type="match status" value="1"/>
</dbReference>
<feature type="signal peptide" evidence="10">
    <location>
        <begin position="1"/>
        <end position="25"/>
    </location>
</feature>
<comment type="similarity">
    <text evidence="2">Belongs to the G-protein coupled receptor 2 family. Adhesion G-protein coupled receptor (ADGR) subfamily.</text>
</comment>
<reference evidence="15" key="1">
    <citation type="submission" date="2025-08" db="UniProtKB">
        <authorList>
            <consortium name="RefSeq"/>
        </authorList>
    </citation>
    <scope>IDENTIFICATION</scope>
    <source>
        <tissue evidence="15">Testes</tissue>
    </source>
</reference>
<feature type="transmembrane region" description="Helical" evidence="9">
    <location>
        <begin position="1222"/>
        <end position="1240"/>
    </location>
</feature>
<feature type="transmembrane region" description="Helical" evidence="9">
    <location>
        <begin position="1332"/>
        <end position="1354"/>
    </location>
</feature>
<evidence type="ECO:0000256" key="3">
    <source>
        <dbReference type="ARBA" id="ARBA00022692"/>
    </source>
</evidence>
<keyword evidence="14" id="KW-1185">Reference proteome</keyword>
<evidence type="ECO:0000256" key="2">
    <source>
        <dbReference type="ARBA" id="ARBA00007343"/>
    </source>
</evidence>
<feature type="compositionally biased region" description="Polar residues" evidence="8">
    <location>
        <begin position="591"/>
        <end position="600"/>
    </location>
</feature>
<evidence type="ECO:0000313" key="15">
    <source>
        <dbReference type="RefSeq" id="XP_006823512.1"/>
    </source>
</evidence>
<evidence type="ECO:0000256" key="5">
    <source>
        <dbReference type="ARBA" id="ARBA00022989"/>
    </source>
</evidence>
<evidence type="ECO:0000256" key="7">
    <source>
        <dbReference type="ARBA" id="ARBA00023157"/>
    </source>
</evidence>
<keyword evidence="4 10" id="KW-0732">Signal</keyword>
<name>A0ABM0MU21_SACKO</name>
<dbReference type="InterPro" id="IPR046338">
    <property type="entry name" value="GAIN_dom_sf"/>
</dbReference>
<feature type="transmembrane region" description="Helical" evidence="9">
    <location>
        <begin position="1406"/>
        <end position="1428"/>
    </location>
</feature>
<protein>
    <submittedName>
        <fullName evidence="15">Uncharacterized protein LOC102803475</fullName>
    </submittedName>
</protein>
<keyword evidence="6 9" id="KW-0472">Membrane</keyword>
<comment type="subcellular location">
    <subcellularLocation>
        <location evidence="1">Membrane</location>
        <topology evidence="1">Multi-pass membrane protein</topology>
    </subcellularLocation>
</comment>
<dbReference type="SMART" id="SM00408">
    <property type="entry name" value="IGc2"/>
    <property type="match status" value="1"/>
</dbReference>
<dbReference type="PROSITE" id="PS50835">
    <property type="entry name" value="IG_LIKE"/>
    <property type="match status" value="1"/>
</dbReference>
<feature type="transmembrane region" description="Helical" evidence="9">
    <location>
        <begin position="1246"/>
        <end position="1270"/>
    </location>
</feature>
<evidence type="ECO:0000259" key="11">
    <source>
        <dbReference type="PROSITE" id="PS50221"/>
    </source>
</evidence>
<dbReference type="InterPro" id="IPR013783">
    <property type="entry name" value="Ig-like_fold"/>
</dbReference>
<dbReference type="CDD" id="cd15040">
    <property type="entry name" value="7tmB2_Adhesion"/>
    <property type="match status" value="1"/>
</dbReference>
<dbReference type="InterPro" id="IPR017983">
    <property type="entry name" value="GPCR_2_secretin-like_CS"/>
</dbReference>
<dbReference type="Gene3D" id="1.20.1070.10">
    <property type="entry name" value="Rhodopsin 7-helix transmembrane proteins"/>
    <property type="match status" value="1"/>
</dbReference>
<keyword evidence="5 9" id="KW-1133">Transmembrane helix</keyword>
<accession>A0ABM0MU21</accession>
<dbReference type="SUPFAM" id="SSF48726">
    <property type="entry name" value="Immunoglobulin"/>
    <property type="match status" value="1"/>
</dbReference>
<dbReference type="InterPro" id="IPR000832">
    <property type="entry name" value="GPCR_2_secretin-like"/>
</dbReference>
<feature type="domain" description="Ig-like" evidence="13">
    <location>
        <begin position="254"/>
        <end position="335"/>
    </location>
</feature>
<dbReference type="RefSeq" id="XP_006823512.1">
    <property type="nucleotide sequence ID" value="XM_006823449.1"/>
</dbReference>
<dbReference type="SMART" id="SM00303">
    <property type="entry name" value="GPS"/>
    <property type="match status" value="1"/>
</dbReference>
<dbReference type="PANTHER" id="PTHR47767:SF1">
    <property type="entry name" value="ADHESION G PROTEIN-COUPLED RECEPTOR G7"/>
    <property type="match status" value="1"/>
</dbReference>
<dbReference type="InterPro" id="IPR053066">
    <property type="entry name" value="ADGR_G7"/>
</dbReference>
<feature type="transmembrane region" description="Helical" evidence="9">
    <location>
        <begin position="1290"/>
        <end position="1312"/>
    </location>
</feature>
<dbReference type="PRINTS" id="PR00249">
    <property type="entry name" value="GPCRSECRETIN"/>
</dbReference>
<sequence length="1496" mass="168197">MAVALGFKLTRVIGFLAVLITFSLQNEPKECENYFQYMRHLLVRCFINSPNNKLYMRNDAVSPELDGPQWIIQIPDEGEDRERDVYKIGIAWEYLLNSGYVSRNLMEEQNNLTINMVHGNHSNTVLSIQVQPVLPETQPGERTLSNTFQYKYTDIPVVFTVRAYDYINITMSLSNSVHQHIPILNIGNSCPGCVEMWSRLSKSSCDFESNYDCLNAYWIWKTESEENESAGLQCHSLNNLLPTMAHRYSTCFAPPVIDYVTPSTAVVIGQSVTLICTATGKPTPDIHWYKEGQMLTTYSNYYHVPDVQEEHLGNYMCVADSMVSRVNSSNPITISLYDNECALHAEKEMRFLTECSQVGEVSEQSGGLPGVIVVPHDTTVMTINIDNTMFYTPIEEYSYTDDGHLDADYEYSTLCNSDDGKLVSFQLEIIDITQLYQFARLTSAPLNSAVLDSIPTTRSMVGNQDSIETTVSTESTFTRFTSERSVARTGMQGERSSIHPITEQLTLSEVHSSEESGIDVESIVSVSGQLVTVLLQNASQHFTTESMETAINRDVSKHNVNSGTMASNAPEVSDLQIPVSVIGSPEHVIENPTSQPGANSDNEDVDRERKKRDDDSYPPIPSYEFLLSEEFYNIYIPAECSSEKVSLRLESGLKIYKGNLLKIRLSRLDDGSLYDNQCQSCISLEYRQFKTSCNVSENGDCLSGYFQWMNSLSRVKNHGCSGVTWYNDEYQVCHNVLPNASISSSLQNDILQHEYTILECQISGRPVPTIQWFLGMQTGSYHIRCSASNMFGTSWSDAVIVTVFTEAYCPAEKFNGFTWPETIAGQQAESLERCPADKQYRGQEMASRKCAGNFTIGALWEEVDEQDCGKDSNINLVLEQLSEVEITDDNVKRVADELCDLTEDFLNLTVDGVSDSADVLVHIVSGTNSSLVSNDLLNSVNNLMNVDPAVLGESQQSTKSSIKTLQSLQTYLDEVEMSTSENSLQEVATHIGFQVLEDDTSSFSNGVGFVSIADGSSSTNFSVKAVTSPVDIDENMTDASIRLPASILEDSPINSKTRFTFIIFQSAALFQSSISSSSANNDLVTMVNSRVISASIAGRQLKNLKDPVKITLLPVTIPSEDVYDSTQCVYWDFDANNGYGDWSSEGCHFDHVKNQRVVCHCYHLTNFAVLMDMQRKPMELIHMFALDVISRVGCLISVVGLLITMCTYIAFRKLRKTRPQRILINLCISLLCLLIVFLCGIDQSQSYIGCISVAVLLHYFTLTTFMWMAVEAFNMYLACVRVMPIYISHFMLKVSLVAWGLPLIPVVILLCLDVDNYHVSEYDFCFMALYPFYYAYLIPIGIILFYNISVYIMVIKTLCQRSKVTAVDKPRHQRIGWQIRNSLCILVLLGLTWTFGFFAISDASLIFQYMFCIFNSLQGFFIFVFYCLDQKDVRDQWKAACACCHDRQKKNKYRITGFDLIYHNPTYSGSHRSSFTSTKQFTISQQGILSVTEYPR</sequence>
<dbReference type="InterPro" id="IPR036179">
    <property type="entry name" value="Ig-like_dom_sf"/>
</dbReference>
<feature type="transmembrane region" description="Helical" evidence="9">
    <location>
        <begin position="1188"/>
        <end position="1210"/>
    </location>
</feature>
<evidence type="ECO:0000256" key="9">
    <source>
        <dbReference type="SAM" id="Phobius"/>
    </source>
</evidence>
<evidence type="ECO:0000256" key="8">
    <source>
        <dbReference type="SAM" id="MobiDB-lite"/>
    </source>
</evidence>
<evidence type="ECO:0000313" key="14">
    <source>
        <dbReference type="Proteomes" id="UP000694865"/>
    </source>
</evidence>
<feature type="domain" description="GAIN-B" evidence="11">
    <location>
        <begin position="1017"/>
        <end position="1177"/>
    </location>
</feature>
<feature type="chain" id="PRO_5047236604" evidence="10">
    <location>
        <begin position="26"/>
        <end position="1496"/>
    </location>
</feature>
<dbReference type="Pfam" id="PF01825">
    <property type="entry name" value="GPS"/>
    <property type="match status" value="1"/>
</dbReference>
<dbReference type="InterPro" id="IPR000203">
    <property type="entry name" value="GPS"/>
</dbReference>
<evidence type="ECO:0000256" key="4">
    <source>
        <dbReference type="ARBA" id="ARBA00022729"/>
    </source>
</evidence>
<proteinExistence type="inferred from homology"/>
<dbReference type="PANTHER" id="PTHR47767">
    <property type="entry name" value="ADHESION G PROTEIN-COUPLED RECEPTOR G7"/>
    <property type="match status" value="1"/>
</dbReference>
<dbReference type="InterPro" id="IPR003599">
    <property type="entry name" value="Ig_sub"/>
</dbReference>
<dbReference type="Gene3D" id="2.60.40.10">
    <property type="entry name" value="Immunoglobulins"/>
    <property type="match status" value="1"/>
</dbReference>